<protein>
    <submittedName>
        <fullName evidence="1">Uncharacterized protein</fullName>
    </submittedName>
</protein>
<keyword evidence="2" id="KW-1185">Reference proteome</keyword>
<evidence type="ECO:0000313" key="1">
    <source>
        <dbReference type="EMBL" id="WCR08836.1"/>
    </source>
</evidence>
<organism evidence="1 2">
    <name type="scientific">Paracoccus fistulariae</name>
    <dbReference type="NCBI Taxonomy" id="658446"/>
    <lineage>
        <taxon>Bacteria</taxon>
        <taxon>Pseudomonadati</taxon>
        <taxon>Pseudomonadota</taxon>
        <taxon>Alphaproteobacteria</taxon>
        <taxon>Rhodobacterales</taxon>
        <taxon>Paracoccaceae</taxon>
        <taxon>Paracoccus</taxon>
    </lineage>
</organism>
<dbReference type="EMBL" id="CP067136">
    <property type="protein sequence ID" value="WCR08836.1"/>
    <property type="molecule type" value="Genomic_DNA"/>
</dbReference>
<evidence type="ECO:0000313" key="2">
    <source>
        <dbReference type="Proteomes" id="UP001219349"/>
    </source>
</evidence>
<reference evidence="1 2" key="1">
    <citation type="submission" date="2021-01" db="EMBL/GenBank/DDBJ databases">
        <title>Biogeographic distribution of Paracoccus.</title>
        <authorList>
            <person name="Hollensteiner J."/>
            <person name="Leineberger J."/>
            <person name="Brinkhoff T."/>
            <person name="Daniel R."/>
        </authorList>
    </citation>
    <scope>NUCLEOTIDE SEQUENCE [LARGE SCALE GENOMIC DNA]</scope>
    <source>
        <strain evidence="1 2">KCTC 22803</strain>
    </source>
</reference>
<proteinExistence type="predicted"/>
<dbReference type="RefSeq" id="WP_271886787.1">
    <property type="nucleotide sequence ID" value="NZ_CP067136.1"/>
</dbReference>
<gene>
    <name evidence="1" type="ORF">JHX87_08620</name>
</gene>
<name>A0ABY7SPC5_9RHOB</name>
<dbReference type="Pfam" id="PF20039">
    <property type="entry name" value="DUF6441"/>
    <property type="match status" value="1"/>
</dbReference>
<sequence>MKLSASITDLAELMRGEIAAGEKAVTAAVKHAGNGLRDDWRGQITRAGLGHRVARTIRSETYPKTRDSLNAAAMVWSRAPVILEAHDTGPLIRSADGFWLAIPTEAAGKSLRGGRITPGEWERRTGLRLRFIYRRSGPSLLIAEARLSKKCRAVRSRSKTGRGLTSVPIFLLVPQVRLSKRLDLERPAEAALAALPAAIARRWSGIT</sequence>
<dbReference type="InterPro" id="IPR045622">
    <property type="entry name" value="DUF6441"/>
</dbReference>
<dbReference type="Proteomes" id="UP001219349">
    <property type="component" value="Chromosome"/>
</dbReference>
<accession>A0ABY7SPC5</accession>